<name>A0AAE1D2E4_9GAST</name>
<evidence type="ECO:0000313" key="2">
    <source>
        <dbReference type="Proteomes" id="UP001283361"/>
    </source>
</evidence>
<sequence length="73" mass="8684">MGMWNQLRPNCLYDIKVYPSRYRDSMLHGAQHRLKLCYEGYRVEVSGIAVKRGRQRLNFGHYKMRDSCNVTSE</sequence>
<keyword evidence="2" id="KW-1185">Reference proteome</keyword>
<dbReference type="Proteomes" id="UP001283361">
    <property type="component" value="Unassembled WGS sequence"/>
</dbReference>
<gene>
    <name evidence="1" type="ORF">RRG08_011230</name>
</gene>
<accession>A0AAE1D2E4</accession>
<protein>
    <submittedName>
        <fullName evidence="1">Uncharacterized protein</fullName>
    </submittedName>
</protein>
<comment type="caution">
    <text evidence="1">The sequence shown here is derived from an EMBL/GenBank/DDBJ whole genome shotgun (WGS) entry which is preliminary data.</text>
</comment>
<reference evidence="1" key="1">
    <citation type="journal article" date="2023" name="G3 (Bethesda)">
        <title>A reference genome for the long-term kleptoplast-retaining sea slug Elysia crispata morphotype clarki.</title>
        <authorList>
            <person name="Eastman K.E."/>
            <person name="Pendleton A.L."/>
            <person name="Shaikh M.A."/>
            <person name="Suttiyut T."/>
            <person name="Ogas R."/>
            <person name="Tomko P."/>
            <person name="Gavelis G."/>
            <person name="Widhalm J.R."/>
            <person name="Wisecaver J.H."/>
        </authorList>
    </citation>
    <scope>NUCLEOTIDE SEQUENCE</scope>
    <source>
        <strain evidence="1">ECLA1</strain>
    </source>
</reference>
<proteinExistence type="predicted"/>
<organism evidence="1 2">
    <name type="scientific">Elysia crispata</name>
    <name type="common">lettuce slug</name>
    <dbReference type="NCBI Taxonomy" id="231223"/>
    <lineage>
        <taxon>Eukaryota</taxon>
        <taxon>Metazoa</taxon>
        <taxon>Spiralia</taxon>
        <taxon>Lophotrochozoa</taxon>
        <taxon>Mollusca</taxon>
        <taxon>Gastropoda</taxon>
        <taxon>Heterobranchia</taxon>
        <taxon>Euthyneura</taxon>
        <taxon>Panpulmonata</taxon>
        <taxon>Sacoglossa</taxon>
        <taxon>Placobranchoidea</taxon>
        <taxon>Plakobranchidae</taxon>
        <taxon>Elysia</taxon>
    </lineage>
</organism>
<dbReference type="EMBL" id="JAWDGP010005772">
    <property type="protein sequence ID" value="KAK3752269.1"/>
    <property type="molecule type" value="Genomic_DNA"/>
</dbReference>
<dbReference type="AlphaFoldDB" id="A0AAE1D2E4"/>
<evidence type="ECO:0000313" key="1">
    <source>
        <dbReference type="EMBL" id="KAK3752269.1"/>
    </source>
</evidence>